<gene>
    <name evidence="10" type="ORF">G4D63_05305</name>
</gene>
<dbReference type="RefSeq" id="WP_163178507.1">
    <property type="nucleotide sequence ID" value="NZ_JAAIWM010000002.1"/>
</dbReference>
<evidence type="ECO:0000256" key="1">
    <source>
        <dbReference type="ARBA" id="ARBA00000085"/>
    </source>
</evidence>
<dbReference type="SMART" id="SM00387">
    <property type="entry name" value="HATPase_c"/>
    <property type="match status" value="1"/>
</dbReference>
<dbReference type="SUPFAM" id="SSF47384">
    <property type="entry name" value="Homodimeric domain of signal transducing histidine kinase"/>
    <property type="match status" value="1"/>
</dbReference>
<sequence length="568" mass="65262">MIKFDEAKIDSSNHLHQLLNSPSVHEGAHILYTFNEQRKYLENVMTFIVDGLAKREVVLIIDLPEHIQLIKNNLLQMNVEEIEIQSIIFVNSSNIYIRKHTFDRLSKILDPLLSTGLKVRIWGHILFTKTNSNVTNLKDHESLLDLFVSYHNLICVSTYNGGAFPASVQNELLKVHSFMMTDKEIAPSPFYRKDYLHMVTKSEEKRVNRLEIENSLLKKKNNNFVIDNKRMKVKKELIQQNEKFYRTLITELPIGVFISKKGKIKFMNEAGRKLLHSMDQLNEIEKQLSPYLTKIDEGKPKSYVKELNLTKPNGNTLTLQIKSIPTWFEKGDATLHTITDLTDQKISEQLLVQSEKLNMAGELAAGIAHEVRNPLTSIKGFFNLIKHEQNKDSYFDIIEDEIDRIEQVSSELLMLSRPYIENLSVCSIHQIIEDVKKWLAQQASQKNIDIVIKSTEKELFISCEEIKIKQVFINLVKNAIEVMESGKILIEVKKVNKDIKINIIDEGPGFSKEMLTRIGEPFYSTKEKGTGLGLMVCYKIIKNHQGSINVQSHEGKGTTFTISLPSMY</sequence>
<dbReference type="InterPro" id="IPR025847">
    <property type="entry name" value="MEDS_domain"/>
</dbReference>
<dbReference type="SUPFAM" id="SSF55874">
    <property type="entry name" value="ATPase domain of HSP90 chaperone/DNA topoisomerase II/histidine kinase"/>
    <property type="match status" value="1"/>
</dbReference>
<dbReference type="CDD" id="cd00082">
    <property type="entry name" value="HisKA"/>
    <property type="match status" value="1"/>
</dbReference>
<comment type="catalytic activity">
    <reaction evidence="1">
        <text>ATP + protein L-histidine = ADP + protein N-phospho-L-histidine.</text>
        <dbReference type="EC" id="2.7.13.3"/>
    </reaction>
</comment>
<protein>
    <recommendedName>
        <fullName evidence="2">histidine kinase</fullName>
        <ecNumber evidence="2">2.7.13.3</ecNumber>
    </recommendedName>
</protein>
<dbReference type="Proteomes" id="UP000481043">
    <property type="component" value="Unassembled WGS sequence"/>
</dbReference>
<evidence type="ECO:0000256" key="7">
    <source>
        <dbReference type="ARBA" id="ARBA00022840"/>
    </source>
</evidence>
<keyword evidence="8" id="KW-0902">Two-component regulatory system</keyword>
<evidence type="ECO:0000313" key="10">
    <source>
        <dbReference type="EMBL" id="NEY71154.1"/>
    </source>
</evidence>
<organism evidence="10 11">
    <name type="scientific">Bacillus mesophilus</name>
    <dbReference type="NCBI Taxonomy" id="1808955"/>
    <lineage>
        <taxon>Bacteria</taxon>
        <taxon>Bacillati</taxon>
        <taxon>Bacillota</taxon>
        <taxon>Bacilli</taxon>
        <taxon>Bacillales</taxon>
        <taxon>Bacillaceae</taxon>
        <taxon>Bacillus</taxon>
    </lineage>
</organism>
<dbReference type="EC" id="2.7.13.3" evidence="2"/>
<dbReference type="PRINTS" id="PR00344">
    <property type="entry name" value="BCTRLSENSOR"/>
</dbReference>
<evidence type="ECO:0000256" key="3">
    <source>
        <dbReference type="ARBA" id="ARBA00022553"/>
    </source>
</evidence>
<evidence type="ECO:0000256" key="5">
    <source>
        <dbReference type="ARBA" id="ARBA00022741"/>
    </source>
</evidence>
<keyword evidence="5" id="KW-0547">Nucleotide-binding</keyword>
<dbReference type="GO" id="GO:0005524">
    <property type="term" value="F:ATP binding"/>
    <property type="evidence" value="ECO:0007669"/>
    <property type="project" value="UniProtKB-KW"/>
</dbReference>
<evidence type="ECO:0000256" key="2">
    <source>
        <dbReference type="ARBA" id="ARBA00012438"/>
    </source>
</evidence>
<dbReference type="InterPro" id="IPR005467">
    <property type="entry name" value="His_kinase_dom"/>
</dbReference>
<dbReference type="Gene3D" id="3.30.565.10">
    <property type="entry name" value="Histidine kinase-like ATPase, C-terminal domain"/>
    <property type="match status" value="1"/>
</dbReference>
<evidence type="ECO:0000259" key="9">
    <source>
        <dbReference type="PROSITE" id="PS50109"/>
    </source>
</evidence>
<keyword evidence="4" id="KW-0808">Transferase</keyword>
<reference evidence="10 11" key="1">
    <citation type="submission" date="2020-02" db="EMBL/GenBank/DDBJ databases">
        <title>Bacillus aquiflavi sp. nov., isolated from yellow water of strong flavor Chinese baijiu in Yibin region of China.</title>
        <authorList>
            <person name="Xie J."/>
        </authorList>
    </citation>
    <scope>NUCLEOTIDE SEQUENCE [LARGE SCALE GENOMIC DNA]</scope>
    <source>
        <strain evidence="10 11">SA4</strain>
    </source>
</reference>
<evidence type="ECO:0000256" key="6">
    <source>
        <dbReference type="ARBA" id="ARBA00022777"/>
    </source>
</evidence>
<comment type="caution">
    <text evidence="10">The sequence shown here is derived from an EMBL/GenBank/DDBJ whole genome shotgun (WGS) entry which is preliminary data.</text>
</comment>
<feature type="domain" description="Histidine kinase" evidence="9">
    <location>
        <begin position="366"/>
        <end position="568"/>
    </location>
</feature>
<dbReference type="Gene3D" id="1.10.287.130">
    <property type="match status" value="1"/>
</dbReference>
<dbReference type="InterPro" id="IPR036097">
    <property type="entry name" value="HisK_dim/P_sf"/>
</dbReference>
<dbReference type="Pfam" id="PF00512">
    <property type="entry name" value="HisKA"/>
    <property type="match status" value="1"/>
</dbReference>
<dbReference type="Pfam" id="PF02518">
    <property type="entry name" value="HATPase_c"/>
    <property type="match status" value="1"/>
</dbReference>
<dbReference type="PROSITE" id="PS50109">
    <property type="entry name" value="HIS_KIN"/>
    <property type="match status" value="1"/>
</dbReference>
<dbReference type="InterPro" id="IPR003661">
    <property type="entry name" value="HisK_dim/P_dom"/>
</dbReference>
<dbReference type="PANTHER" id="PTHR43065:SF10">
    <property type="entry name" value="PEROXIDE STRESS-ACTIVATED HISTIDINE KINASE MAK3"/>
    <property type="match status" value="1"/>
</dbReference>
<proteinExistence type="predicted"/>
<dbReference type="GO" id="GO:0000155">
    <property type="term" value="F:phosphorelay sensor kinase activity"/>
    <property type="evidence" value="ECO:0007669"/>
    <property type="project" value="InterPro"/>
</dbReference>
<dbReference type="InterPro" id="IPR003594">
    <property type="entry name" value="HATPase_dom"/>
</dbReference>
<dbReference type="PANTHER" id="PTHR43065">
    <property type="entry name" value="SENSOR HISTIDINE KINASE"/>
    <property type="match status" value="1"/>
</dbReference>
<dbReference type="SMART" id="SM00388">
    <property type="entry name" value="HisKA"/>
    <property type="match status" value="1"/>
</dbReference>
<keyword evidence="6 10" id="KW-0418">Kinase</keyword>
<keyword evidence="7" id="KW-0067">ATP-binding</keyword>
<keyword evidence="11" id="KW-1185">Reference proteome</keyword>
<name>A0A6M0Q4J9_9BACI</name>
<accession>A0A6M0Q4J9</accession>
<keyword evidence="3" id="KW-0597">Phosphoprotein</keyword>
<dbReference type="EMBL" id="JAAIWM010000002">
    <property type="protein sequence ID" value="NEY71154.1"/>
    <property type="molecule type" value="Genomic_DNA"/>
</dbReference>
<dbReference type="InterPro" id="IPR004358">
    <property type="entry name" value="Sig_transdc_His_kin-like_C"/>
</dbReference>
<evidence type="ECO:0000256" key="4">
    <source>
        <dbReference type="ARBA" id="ARBA00022679"/>
    </source>
</evidence>
<dbReference type="InterPro" id="IPR036890">
    <property type="entry name" value="HATPase_C_sf"/>
</dbReference>
<dbReference type="AlphaFoldDB" id="A0A6M0Q4J9"/>
<evidence type="ECO:0000313" key="11">
    <source>
        <dbReference type="Proteomes" id="UP000481043"/>
    </source>
</evidence>
<dbReference type="Pfam" id="PF14417">
    <property type="entry name" value="MEDS"/>
    <property type="match status" value="1"/>
</dbReference>
<evidence type="ECO:0000256" key="8">
    <source>
        <dbReference type="ARBA" id="ARBA00023012"/>
    </source>
</evidence>